<dbReference type="PROSITE" id="PS51257">
    <property type="entry name" value="PROKAR_LIPOPROTEIN"/>
    <property type="match status" value="1"/>
</dbReference>
<proteinExistence type="predicted"/>
<dbReference type="AlphaFoldDB" id="A0A8E6B7Z5"/>
<sequence length="120" mass="13857">MEGLREFLEFVREKHLAKDNLPGILVIAIGCRIRRADRVLSEGSNWRVLAELLRQIRWDRHQVTELGQEVKDLPPKDRTKFWYVSISKADLTSVAARENAVRLANQLAEYGFQIEVGRGK</sequence>
<accession>A0A8E6B7Z5</accession>
<reference evidence="1" key="1">
    <citation type="submission" date="2021-05" db="EMBL/GenBank/DDBJ databases">
        <title>Complete genome sequence of the cellulolytic planctomycete Telmatocola sphagniphila SP2T and characterization of the first cellulase from planctomycetes.</title>
        <authorList>
            <person name="Rakitin A.L."/>
            <person name="Beletsky A.V."/>
            <person name="Naumoff D.G."/>
            <person name="Kulichevskaya I.S."/>
            <person name="Mardanov A.V."/>
            <person name="Ravin N.V."/>
            <person name="Dedysh S.N."/>
        </authorList>
    </citation>
    <scope>NUCLEOTIDE SEQUENCE</scope>
    <source>
        <strain evidence="1">SP2T</strain>
    </source>
</reference>
<dbReference type="KEGG" id="tsph:KIH39_03700"/>
<dbReference type="EMBL" id="CP074694">
    <property type="protein sequence ID" value="QVL33032.1"/>
    <property type="molecule type" value="Genomic_DNA"/>
</dbReference>
<organism evidence="1 2">
    <name type="scientific">Telmatocola sphagniphila</name>
    <dbReference type="NCBI Taxonomy" id="1123043"/>
    <lineage>
        <taxon>Bacteria</taxon>
        <taxon>Pseudomonadati</taxon>
        <taxon>Planctomycetota</taxon>
        <taxon>Planctomycetia</taxon>
        <taxon>Gemmatales</taxon>
        <taxon>Gemmataceae</taxon>
    </lineage>
</organism>
<keyword evidence="2" id="KW-1185">Reference proteome</keyword>
<evidence type="ECO:0000313" key="1">
    <source>
        <dbReference type="EMBL" id="QVL33032.1"/>
    </source>
</evidence>
<name>A0A8E6B7Z5_9BACT</name>
<gene>
    <name evidence="1" type="ORF">KIH39_03700</name>
</gene>
<protein>
    <submittedName>
        <fullName evidence="1">Uncharacterized protein</fullName>
    </submittedName>
</protein>
<dbReference type="RefSeq" id="WP_213497922.1">
    <property type="nucleotide sequence ID" value="NZ_CP074694.1"/>
</dbReference>
<dbReference type="Proteomes" id="UP000676194">
    <property type="component" value="Chromosome"/>
</dbReference>
<evidence type="ECO:0000313" key="2">
    <source>
        <dbReference type="Proteomes" id="UP000676194"/>
    </source>
</evidence>